<evidence type="ECO:0000259" key="3">
    <source>
        <dbReference type="SMART" id="SM00822"/>
    </source>
</evidence>
<dbReference type="CDD" id="cd05233">
    <property type="entry name" value="SDR_c"/>
    <property type="match status" value="1"/>
</dbReference>
<comment type="similarity">
    <text evidence="1">Belongs to the short-chain dehydrogenases/reductases (SDR) family.</text>
</comment>
<proteinExistence type="inferred from homology"/>
<organism evidence="4">
    <name type="scientific">marine metagenome</name>
    <dbReference type="NCBI Taxonomy" id="408172"/>
    <lineage>
        <taxon>unclassified sequences</taxon>
        <taxon>metagenomes</taxon>
        <taxon>ecological metagenomes</taxon>
    </lineage>
</organism>
<dbReference type="GO" id="GO:0016491">
    <property type="term" value="F:oxidoreductase activity"/>
    <property type="evidence" value="ECO:0007669"/>
    <property type="project" value="UniProtKB-KW"/>
</dbReference>
<dbReference type="FunFam" id="3.40.50.720:FF:000084">
    <property type="entry name" value="Short-chain dehydrogenase reductase"/>
    <property type="match status" value="1"/>
</dbReference>
<dbReference type="Gene3D" id="3.40.50.720">
    <property type="entry name" value="NAD(P)-binding Rossmann-like Domain"/>
    <property type="match status" value="1"/>
</dbReference>
<dbReference type="AlphaFoldDB" id="A0A382CF86"/>
<dbReference type="SUPFAM" id="SSF51735">
    <property type="entry name" value="NAD(P)-binding Rossmann-fold domains"/>
    <property type="match status" value="1"/>
</dbReference>
<dbReference type="PANTHER" id="PTHR43639:SF1">
    <property type="entry name" value="SHORT-CHAIN DEHYDROGENASE_REDUCTASE FAMILY PROTEIN"/>
    <property type="match status" value="1"/>
</dbReference>
<accession>A0A382CF86</accession>
<dbReference type="InterPro" id="IPR020904">
    <property type="entry name" value="Sc_DH/Rdtase_CS"/>
</dbReference>
<name>A0A382CF86_9ZZZZ</name>
<dbReference type="InterPro" id="IPR002347">
    <property type="entry name" value="SDR_fam"/>
</dbReference>
<dbReference type="EMBL" id="UINC01034067">
    <property type="protein sequence ID" value="SVB24321.1"/>
    <property type="molecule type" value="Genomic_DNA"/>
</dbReference>
<dbReference type="InterPro" id="IPR036291">
    <property type="entry name" value="NAD(P)-bd_dom_sf"/>
</dbReference>
<dbReference type="PRINTS" id="PR00080">
    <property type="entry name" value="SDRFAMILY"/>
</dbReference>
<dbReference type="PRINTS" id="PR00081">
    <property type="entry name" value="GDHRDH"/>
</dbReference>
<dbReference type="Pfam" id="PF13561">
    <property type="entry name" value="adh_short_C2"/>
    <property type="match status" value="1"/>
</dbReference>
<dbReference type="PANTHER" id="PTHR43639">
    <property type="entry name" value="OXIDOREDUCTASE, SHORT-CHAIN DEHYDROGENASE/REDUCTASE FAMILY (AFU_ORTHOLOGUE AFUA_5G02870)"/>
    <property type="match status" value="1"/>
</dbReference>
<dbReference type="SMART" id="SM00822">
    <property type="entry name" value="PKS_KR"/>
    <property type="match status" value="1"/>
</dbReference>
<gene>
    <name evidence="4" type="ORF">METZ01_LOCUS177175</name>
</gene>
<dbReference type="PROSITE" id="PS00061">
    <property type="entry name" value="ADH_SHORT"/>
    <property type="match status" value="1"/>
</dbReference>
<sequence>MNLGLANKVVLVTGGAKGIGGGIVRSFAKEGAKVSIIDRNPDVAARLIEELEGGEATCIPTELTDLNACRQAIEKTANWRGGLDILVHNAGVNDGIGLDAAPADFIDSLRKNLLHVFALTHHALPYLEKSRGSIINVGSKVAETGQGGTSGYAASKGAINALTREWAVDLADRGIRVNAVIPAEVMTPLYEKWLASLNDPQATIESIRANIPLGKRMTTAEEIADAVVFLASERSSHTTGQIFHPDGGYVHLDRSYGKIQLE</sequence>
<dbReference type="NCBIfam" id="NF006384">
    <property type="entry name" value="PRK08628.1"/>
    <property type="match status" value="1"/>
</dbReference>
<feature type="domain" description="Ketoreductase" evidence="3">
    <location>
        <begin position="8"/>
        <end position="189"/>
    </location>
</feature>
<reference evidence="4" key="1">
    <citation type="submission" date="2018-05" db="EMBL/GenBank/DDBJ databases">
        <authorList>
            <person name="Lanie J.A."/>
            <person name="Ng W.-L."/>
            <person name="Kazmierczak K.M."/>
            <person name="Andrzejewski T.M."/>
            <person name="Davidsen T.M."/>
            <person name="Wayne K.J."/>
            <person name="Tettelin H."/>
            <person name="Glass J.I."/>
            <person name="Rusch D."/>
            <person name="Podicherti R."/>
            <person name="Tsui H.-C.T."/>
            <person name="Winkler M.E."/>
        </authorList>
    </citation>
    <scope>NUCLEOTIDE SEQUENCE</scope>
</reference>
<keyword evidence="2" id="KW-0560">Oxidoreductase</keyword>
<evidence type="ECO:0000313" key="4">
    <source>
        <dbReference type="EMBL" id="SVB24321.1"/>
    </source>
</evidence>
<protein>
    <recommendedName>
        <fullName evidence="3">Ketoreductase domain-containing protein</fullName>
    </recommendedName>
</protein>
<evidence type="ECO:0000256" key="2">
    <source>
        <dbReference type="ARBA" id="ARBA00023002"/>
    </source>
</evidence>
<dbReference type="InterPro" id="IPR057326">
    <property type="entry name" value="KR_dom"/>
</dbReference>
<evidence type="ECO:0000256" key="1">
    <source>
        <dbReference type="ARBA" id="ARBA00006484"/>
    </source>
</evidence>